<organism evidence="2 3">
    <name type="scientific">Catenulispora pinistramenti</name>
    <dbReference type="NCBI Taxonomy" id="2705254"/>
    <lineage>
        <taxon>Bacteria</taxon>
        <taxon>Bacillati</taxon>
        <taxon>Actinomycetota</taxon>
        <taxon>Actinomycetes</taxon>
        <taxon>Catenulisporales</taxon>
        <taxon>Catenulisporaceae</taxon>
        <taxon>Catenulispora</taxon>
    </lineage>
</organism>
<keyword evidence="1" id="KW-1133">Transmembrane helix</keyword>
<feature type="transmembrane region" description="Helical" evidence="1">
    <location>
        <begin position="7"/>
        <end position="23"/>
    </location>
</feature>
<proteinExistence type="predicted"/>
<keyword evidence="1" id="KW-0472">Membrane</keyword>
<comment type="caution">
    <text evidence="2">The sequence shown here is derived from an EMBL/GenBank/DDBJ whole genome shotgun (WGS) entry which is preliminary data.</text>
</comment>
<name>A0ABS5KU38_9ACTN</name>
<evidence type="ECO:0000313" key="2">
    <source>
        <dbReference type="EMBL" id="MBS2549572.1"/>
    </source>
</evidence>
<dbReference type="EMBL" id="JAAFYZ010000076">
    <property type="protein sequence ID" value="MBS2549572.1"/>
    <property type="molecule type" value="Genomic_DNA"/>
</dbReference>
<feature type="transmembrane region" description="Helical" evidence="1">
    <location>
        <begin position="58"/>
        <end position="77"/>
    </location>
</feature>
<accession>A0ABS5KU38</accession>
<sequence length="122" mass="13292">MTGVPKAVRYLLGGVMIGGFWYLNRHRPPWEEALRTIAVFAVLMAVLKARLKRARIDVHLIPLVASKAVIVIAAALIEQRLEHSASDPANVPLFVGLGLAAAVTLLGPFGDRHYFSVLPQQS</sequence>
<dbReference type="Proteomes" id="UP000730482">
    <property type="component" value="Unassembled WGS sequence"/>
</dbReference>
<dbReference type="RefSeq" id="WP_212011131.1">
    <property type="nucleotide sequence ID" value="NZ_JAAFYZ010000076.1"/>
</dbReference>
<protein>
    <submittedName>
        <fullName evidence="2">Uncharacterized protein</fullName>
    </submittedName>
</protein>
<evidence type="ECO:0000256" key="1">
    <source>
        <dbReference type="SAM" id="Phobius"/>
    </source>
</evidence>
<gene>
    <name evidence="2" type="ORF">KGQ19_22165</name>
</gene>
<reference evidence="2 3" key="1">
    <citation type="submission" date="2020-02" db="EMBL/GenBank/DDBJ databases">
        <title>Acidophilic actinobacteria isolated from forest soil.</title>
        <authorList>
            <person name="Golinska P."/>
        </authorList>
    </citation>
    <scope>NUCLEOTIDE SEQUENCE [LARGE SCALE GENOMIC DNA]</scope>
    <source>
        <strain evidence="2 3">NL8</strain>
    </source>
</reference>
<keyword evidence="3" id="KW-1185">Reference proteome</keyword>
<feature type="transmembrane region" description="Helical" evidence="1">
    <location>
        <begin position="35"/>
        <end position="51"/>
    </location>
</feature>
<evidence type="ECO:0000313" key="3">
    <source>
        <dbReference type="Proteomes" id="UP000730482"/>
    </source>
</evidence>
<feature type="transmembrane region" description="Helical" evidence="1">
    <location>
        <begin position="89"/>
        <end position="109"/>
    </location>
</feature>
<keyword evidence="1" id="KW-0812">Transmembrane</keyword>